<evidence type="ECO:0000313" key="4">
    <source>
        <dbReference type="Proteomes" id="UP000640531"/>
    </source>
</evidence>
<dbReference type="InterPro" id="IPR047655">
    <property type="entry name" value="Transpos_IS630-like"/>
</dbReference>
<dbReference type="RefSeq" id="WP_190719178.1">
    <property type="nucleotide sequence ID" value="NZ_JACJST010000029.1"/>
</dbReference>
<feature type="domain" description="Winged helix-turn helix" evidence="2">
    <location>
        <begin position="103"/>
        <end position="161"/>
    </location>
</feature>
<sequence>MRKQDLEQGMPVVGEVIAELQEFIAQNANAREVRKGLAIKLVYQGYLYEEIQTILGVSLGSITGWKQVYEENGIDGLKLKYKGRKSYLNTEQKQEVLCWLQTKDYWEIGELEYKLAFEYDVVYETKKSYYDLFKAAGISWKKTTKSNPKTDPDAVAGKKKEIETLLENNSRELETGKLRALLIDECHLMWGDLSGYVWGKTDQEIAVPVVNERKKQTYYGAIDYLEGELILKSYDKGNSKNTIDYLLYLLKQSPDQRLLILWDGASYHRSQEIRDFLDEINQGLSSDQWKIQCVRFAPNCPIQNPIEDIWLQAKTWVRRFCALIPTFSHLKWMFEWFIRHTTFDFPTLQMYGAFSKIKY</sequence>
<dbReference type="InterPro" id="IPR009057">
    <property type="entry name" value="Homeodomain-like_sf"/>
</dbReference>
<evidence type="ECO:0000259" key="2">
    <source>
        <dbReference type="Pfam" id="PF13592"/>
    </source>
</evidence>
<evidence type="ECO:0000259" key="1">
    <source>
        <dbReference type="Pfam" id="PF13358"/>
    </source>
</evidence>
<organism evidence="3 4">
    <name type="scientific">Anabaena lutea FACHB-196</name>
    <dbReference type="NCBI Taxonomy" id="2692881"/>
    <lineage>
        <taxon>Bacteria</taxon>
        <taxon>Bacillati</taxon>
        <taxon>Cyanobacteriota</taxon>
        <taxon>Cyanophyceae</taxon>
        <taxon>Nostocales</taxon>
        <taxon>Nostocaceae</taxon>
        <taxon>Anabaena</taxon>
    </lineage>
</organism>
<keyword evidence="4" id="KW-1185">Reference proteome</keyword>
<dbReference type="InterPro" id="IPR038717">
    <property type="entry name" value="Tc1-like_DDE_dom"/>
</dbReference>
<feature type="domain" description="Tc1-like transposase DDE" evidence="1">
    <location>
        <begin position="181"/>
        <end position="324"/>
    </location>
</feature>
<protein>
    <submittedName>
        <fullName evidence="3">IS630 family transposase</fullName>
    </submittedName>
</protein>
<dbReference type="InterPro" id="IPR025959">
    <property type="entry name" value="Winged_HTH_dom"/>
</dbReference>
<dbReference type="Proteomes" id="UP000640531">
    <property type="component" value="Unassembled WGS sequence"/>
</dbReference>
<accession>A0ABR8FLS1</accession>
<dbReference type="NCBIfam" id="NF033545">
    <property type="entry name" value="transpos_IS630"/>
    <property type="match status" value="1"/>
</dbReference>
<dbReference type="Pfam" id="PF13358">
    <property type="entry name" value="DDE_3"/>
    <property type="match status" value="1"/>
</dbReference>
<evidence type="ECO:0000313" key="3">
    <source>
        <dbReference type="EMBL" id="MBD2570756.1"/>
    </source>
</evidence>
<reference evidence="3 4" key="1">
    <citation type="journal article" date="2020" name="ISME J.">
        <title>Comparative genomics reveals insights into cyanobacterial evolution and habitat adaptation.</title>
        <authorList>
            <person name="Chen M.Y."/>
            <person name="Teng W.K."/>
            <person name="Zhao L."/>
            <person name="Hu C.X."/>
            <person name="Zhou Y.K."/>
            <person name="Han B.P."/>
            <person name="Song L.R."/>
            <person name="Shu W.S."/>
        </authorList>
    </citation>
    <scope>NUCLEOTIDE SEQUENCE [LARGE SCALE GENOMIC DNA]</scope>
    <source>
        <strain evidence="3 4">FACHB-196</strain>
    </source>
</reference>
<gene>
    <name evidence="3" type="ORF">H6G59_23245</name>
</gene>
<dbReference type="InterPro" id="IPR036397">
    <property type="entry name" value="RNaseH_sf"/>
</dbReference>
<dbReference type="Gene3D" id="3.30.420.10">
    <property type="entry name" value="Ribonuclease H-like superfamily/Ribonuclease H"/>
    <property type="match status" value="1"/>
</dbReference>
<name>A0ABR8FLS1_9NOST</name>
<dbReference type="SUPFAM" id="SSF46689">
    <property type="entry name" value="Homeodomain-like"/>
    <property type="match status" value="1"/>
</dbReference>
<dbReference type="Pfam" id="PF13384">
    <property type="entry name" value="HTH_23"/>
    <property type="match status" value="1"/>
</dbReference>
<comment type="caution">
    <text evidence="3">The sequence shown here is derived from an EMBL/GenBank/DDBJ whole genome shotgun (WGS) entry which is preliminary data.</text>
</comment>
<dbReference type="Pfam" id="PF13592">
    <property type="entry name" value="HTH_33"/>
    <property type="match status" value="1"/>
</dbReference>
<dbReference type="EMBL" id="JACJST010000029">
    <property type="protein sequence ID" value="MBD2570756.1"/>
    <property type="molecule type" value="Genomic_DNA"/>
</dbReference>
<proteinExistence type="predicted"/>